<dbReference type="OrthoDB" id="64477at2759"/>
<keyword evidence="3" id="KW-1185">Reference proteome</keyword>
<dbReference type="Proteomes" id="UP000758603">
    <property type="component" value="Unassembled WGS sequence"/>
</dbReference>
<dbReference type="GeneID" id="70129914"/>
<comment type="caution">
    <text evidence="2">The sequence shown here is derived from an EMBL/GenBank/DDBJ whole genome shotgun (WGS) entry which is preliminary data.</text>
</comment>
<dbReference type="RefSeq" id="XP_045951479.1">
    <property type="nucleotide sequence ID" value="XM_046101022.1"/>
</dbReference>
<dbReference type="InterPro" id="IPR000182">
    <property type="entry name" value="GNAT_dom"/>
</dbReference>
<dbReference type="GO" id="GO:0016747">
    <property type="term" value="F:acyltransferase activity, transferring groups other than amino-acyl groups"/>
    <property type="evidence" value="ECO:0007669"/>
    <property type="project" value="InterPro"/>
</dbReference>
<evidence type="ECO:0000259" key="1">
    <source>
        <dbReference type="Pfam" id="PF00583"/>
    </source>
</evidence>
<proteinExistence type="predicted"/>
<name>A0A9P8RKF9_9PEZI</name>
<gene>
    <name evidence="2" type="ORF">BKA67DRAFT_541957</name>
</gene>
<protein>
    <recommendedName>
        <fullName evidence="1">N-acetyltransferase domain-containing protein</fullName>
    </recommendedName>
</protein>
<dbReference type="InterPro" id="IPR016181">
    <property type="entry name" value="Acyl_CoA_acyltransferase"/>
</dbReference>
<dbReference type="SUPFAM" id="SSF55729">
    <property type="entry name" value="Acyl-CoA N-acyltransferases (Nat)"/>
    <property type="match status" value="1"/>
</dbReference>
<dbReference type="EMBL" id="JAGPXC010000012">
    <property type="protein sequence ID" value="KAH6644965.1"/>
    <property type="molecule type" value="Genomic_DNA"/>
</dbReference>
<feature type="domain" description="N-acetyltransferase" evidence="1">
    <location>
        <begin position="129"/>
        <end position="214"/>
    </location>
</feature>
<sequence>MAFIRPYRESDFDACAHICRATLPPSLSTSPIAAKLSPYLWTHQYTFLSPDTCWILDDGHGAAVGYCIGCPDVFALASSYDRYVSSVLSPTVAAPPDLETREPWTIMDDSLLGLTAPGDPRGTQQKVNVVAMAQTAYNPQWLLFEGNEDLTDKWRATMHIDLLDEWQGKGFGRKLIDKFVESVNGSGQDYGQGIWIGISGENGKVIKFYEKVGFRIVERPASEGGGGFNMVRDITKAEGAS</sequence>
<organism evidence="2 3">
    <name type="scientific">Truncatella angustata</name>
    <dbReference type="NCBI Taxonomy" id="152316"/>
    <lineage>
        <taxon>Eukaryota</taxon>
        <taxon>Fungi</taxon>
        <taxon>Dikarya</taxon>
        <taxon>Ascomycota</taxon>
        <taxon>Pezizomycotina</taxon>
        <taxon>Sordariomycetes</taxon>
        <taxon>Xylariomycetidae</taxon>
        <taxon>Amphisphaeriales</taxon>
        <taxon>Sporocadaceae</taxon>
        <taxon>Truncatella</taxon>
    </lineage>
</organism>
<evidence type="ECO:0000313" key="3">
    <source>
        <dbReference type="Proteomes" id="UP000758603"/>
    </source>
</evidence>
<dbReference type="AlphaFoldDB" id="A0A9P8RKF9"/>
<accession>A0A9P8RKF9</accession>
<dbReference type="Pfam" id="PF00583">
    <property type="entry name" value="Acetyltransf_1"/>
    <property type="match status" value="1"/>
</dbReference>
<dbReference type="Gene3D" id="3.40.630.30">
    <property type="match status" value="1"/>
</dbReference>
<reference evidence="2" key="1">
    <citation type="journal article" date="2021" name="Nat. Commun.">
        <title>Genetic determinants of endophytism in the Arabidopsis root mycobiome.</title>
        <authorList>
            <person name="Mesny F."/>
            <person name="Miyauchi S."/>
            <person name="Thiergart T."/>
            <person name="Pickel B."/>
            <person name="Atanasova L."/>
            <person name="Karlsson M."/>
            <person name="Huettel B."/>
            <person name="Barry K.W."/>
            <person name="Haridas S."/>
            <person name="Chen C."/>
            <person name="Bauer D."/>
            <person name="Andreopoulos W."/>
            <person name="Pangilinan J."/>
            <person name="LaButti K."/>
            <person name="Riley R."/>
            <person name="Lipzen A."/>
            <person name="Clum A."/>
            <person name="Drula E."/>
            <person name="Henrissat B."/>
            <person name="Kohler A."/>
            <person name="Grigoriev I.V."/>
            <person name="Martin F.M."/>
            <person name="Hacquard S."/>
        </authorList>
    </citation>
    <scope>NUCLEOTIDE SEQUENCE</scope>
    <source>
        <strain evidence="2">MPI-SDFR-AT-0073</strain>
    </source>
</reference>
<evidence type="ECO:0000313" key="2">
    <source>
        <dbReference type="EMBL" id="KAH6644965.1"/>
    </source>
</evidence>